<evidence type="ECO:0000256" key="3">
    <source>
        <dbReference type="ARBA" id="ARBA00022553"/>
    </source>
</evidence>
<comment type="catalytic activity">
    <reaction evidence="1">
        <text>ATP + protein L-histidine = ADP + protein N-phospho-L-histidine.</text>
        <dbReference type="EC" id="2.7.13.3"/>
    </reaction>
</comment>
<dbReference type="InterPro" id="IPR050482">
    <property type="entry name" value="Sensor_HK_TwoCompSys"/>
</dbReference>
<sequence>MDNHIARGDIGWYQAHIEDFVGRIDAFVLALQHYTEHKIRAVILISLAGGMGILILTIFTLRRIRRQVVLPLNNLVAASERIERGQFDTPAPDTALPNELGQLSRAFNHMSAELHTLYRSLEHSVAEKTQHLNEAHQQLEMLFKCSQALNTGQIDSHCFRHILQIVHEYTQMNYLELRTSDDWRLSEGIESTGSPVQTLPVLMQDTLYGELRWQSETGHVPLPLMESVATMLGRGLYFNQAQKHYQQLLLMEERATIARELHDSLAQVLSYLRIQLALLKRAIPQENAPAQTIITDFSRELNNAWHQLRELLTTFRLTLNHANLPRGPTGVTGRVTEPDAGKAAPRLPPLLAGAGCPETGAFAADRA</sequence>
<feature type="transmembrane region" description="Helical" evidence="9">
    <location>
        <begin position="39"/>
        <end position="61"/>
    </location>
</feature>
<evidence type="ECO:0000256" key="7">
    <source>
        <dbReference type="ARBA" id="ARBA00022840"/>
    </source>
</evidence>
<keyword evidence="5" id="KW-0547">Nucleotide-binding</keyword>
<dbReference type="Pfam" id="PF07730">
    <property type="entry name" value="HisKA_3"/>
    <property type="match status" value="1"/>
</dbReference>
<dbReference type="SMART" id="SM00304">
    <property type="entry name" value="HAMP"/>
    <property type="match status" value="1"/>
</dbReference>
<evidence type="ECO:0000256" key="2">
    <source>
        <dbReference type="ARBA" id="ARBA00012438"/>
    </source>
</evidence>
<gene>
    <name evidence="11" type="primary">narQ_2</name>
    <name evidence="11" type="ORF">NCTC10005_02882</name>
</gene>
<evidence type="ECO:0000256" key="9">
    <source>
        <dbReference type="SAM" id="Phobius"/>
    </source>
</evidence>
<dbReference type="InterPro" id="IPR003660">
    <property type="entry name" value="HAMP_dom"/>
</dbReference>
<dbReference type="PANTHER" id="PTHR24421:SF10">
    <property type="entry name" value="NITRATE_NITRITE SENSOR PROTEIN NARQ"/>
    <property type="match status" value="1"/>
</dbReference>
<keyword evidence="6" id="KW-0418">Kinase</keyword>
<dbReference type="GO" id="GO:0046983">
    <property type="term" value="F:protein dimerization activity"/>
    <property type="evidence" value="ECO:0007669"/>
    <property type="project" value="InterPro"/>
</dbReference>
<evidence type="ECO:0000313" key="11">
    <source>
        <dbReference type="EMBL" id="STQ10144.1"/>
    </source>
</evidence>
<keyword evidence="7" id="KW-0067">ATP-binding</keyword>
<dbReference type="Gene3D" id="6.10.340.10">
    <property type="match status" value="1"/>
</dbReference>
<keyword evidence="9" id="KW-0472">Membrane</keyword>
<proteinExistence type="predicted"/>
<dbReference type="GO" id="GO:0005524">
    <property type="term" value="F:ATP binding"/>
    <property type="evidence" value="ECO:0007669"/>
    <property type="project" value="UniProtKB-KW"/>
</dbReference>
<dbReference type="InterPro" id="IPR011712">
    <property type="entry name" value="Sig_transdc_His_kin_sub3_dim/P"/>
</dbReference>
<dbReference type="AlphaFoldDB" id="A0A377LVB5"/>
<evidence type="ECO:0000259" key="10">
    <source>
        <dbReference type="PROSITE" id="PS50885"/>
    </source>
</evidence>
<evidence type="ECO:0000256" key="4">
    <source>
        <dbReference type="ARBA" id="ARBA00022679"/>
    </source>
</evidence>
<name>A0A377LVB5_ENTCL</name>
<keyword evidence="9" id="KW-1133">Transmembrane helix</keyword>
<keyword evidence="3" id="KW-0597">Phosphoprotein</keyword>
<dbReference type="PANTHER" id="PTHR24421">
    <property type="entry name" value="NITRATE/NITRITE SENSOR PROTEIN NARX-RELATED"/>
    <property type="match status" value="1"/>
</dbReference>
<dbReference type="EMBL" id="UGJB01000004">
    <property type="protein sequence ID" value="STQ10144.1"/>
    <property type="molecule type" value="Genomic_DNA"/>
</dbReference>
<keyword evidence="4 11" id="KW-0808">Transferase</keyword>
<dbReference type="PROSITE" id="PS50885">
    <property type="entry name" value="HAMP"/>
    <property type="match status" value="1"/>
</dbReference>
<dbReference type="SUPFAM" id="SSF158472">
    <property type="entry name" value="HAMP domain-like"/>
    <property type="match status" value="1"/>
</dbReference>
<dbReference type="CDD" id="cd06225">
    <property type="entry name" value="HAMP"/>
    <property type="match status" value="1"/>
</dbReference>
<evidence type="ECO:0000256" key="1">
    <source>
        <dbReference type="ARBA" id="ARBA00000085"/>
    </source>
</evidence>
<keyword evidence="8" id="KW-0902">Two-component regulatory system</keyword>
<protein>
    <recommendedName>
        <fullName evidence="2">histidine kinase</fullName>
        <ecNumber evidence="2">2.7.13.3</ecNumber>
    </recommendedName>
</protein>
<feature type="domain" description="HAMP" evidence="10">
    <location>
        <begin position="66"/>
        <end position="119"/>
    </location>
</feature>
<evidence type="ECO:0000313" key="12">
    <source>
        <dbReference type="Proteomes" id="UP000255106"/>
    </source>
</evidence>
<dbReference type="Gene3D" id="1.20.5.1930">
    <property type="match status" value="1"/>
</dbReference>
<evidence type="ECO:0000256" key="8">
    <source>
        <dbReference type="ARBA" id="ARBA00023012"/>
    </source>
</evidence>
<dbReference type="GO" id="GO:0000155">
    <property type="term" value="F:phosphorelay sensor kinase activity"/>
    <property type="evidence" value="ECO:0007669"/>
    <property type="project" value="InterPro"/>
</dbReference>
<evidence type="ECO:0000256" key="6">
    <source>
        <dbReference type="ARBA" id="ARBA00022777"/>
    </source>
</evidence>
<evidence type="ECO:0000256" key="5">
    <source>
        <dbReference type="ARBA" id="ARBA00022741"/>
    </source>
</evidence>
<accession>A0A377LVB5</accession>
<organism evidence="11 12">
    <name type="scientific">Enterobacter cloacae</name>
    <dbReference type="NCBI Taxonomy" id="550"/>
    <lineage>
        <taxon>Bacteria</taxon>
        <taxon>Pseudomonadati</taxon>
        <taxon>Pseudomonadota</taxon>
        <taxon>Gammaproteobacteria</taxon>
        <taxon>Enterobacterales</taxon>
        <taxon>Enterobacteriaceae</taxon>
        <taxon>Enterobacter</taxon>
        <taxon>Enterobacter cloacae complex</taxon>
    </lineage>
</organism>
<dbReference type="EC" id="2.7.13.3" evidence="2"/>
<dbReference type="Proteomes" id="UP000255106">
    <property type="component" value="Unassembled WGS sequence"/>
</dbReference>
<keyword evidence="9" id="KW-0812">Transmembrane</keyword>
<dbReference type="GO" id="GO:0016020">
    <property type="term" value="C:membrane"/>
    <property type="evidence" value="ECO:0007669"/>
    <property type="project" value="InterPro"/>
</dbReference>
<reference evidence="11 12" key="1">
    <citation type="submission" date="2018-06" db="EMBL/GenBank/DDBJ databases">
        <authorList>
            <consortium name="Pathogen Informatics"/>
            <person name="Doyle S."/>
        </authorList>
    </citation>
    <scope>NUCLEOTIDE SEQUENCE [LARGE SCALE GENOMIC DNA]</scope>
    <source>
        <strain evidence="11 12">NCTC10005</strain>
    </source>
</reference>
<dbReference type="Pfam" id="PF00672">
    <property type="entry name" value="HAMP"/>
    <property type="match status" value="1"/>
</dbReference>